<feature type="repeat" description="PPR" evidence="6">
    <location>
        <begin position="226"/>
        <end position="260"/>
    </location>
</feature>
<dbReference type="PROSITE" id="PS51375">
    <property type="entry name" value="PPR"/>
    <property type="match status" value="11"/>
</dbReference>
<dbReference type="GO" id="GO:0016757">
    <property type="term" value="F:glycosyltransferase activity"/>
    <property type="evidence" value="ECO:0007669"/>
    <property type="project" value="InterPro"/>
</dbReference>
<dbReference type="NCBIfam" id="TIGR00756">
    <property type="entry name" value="PPR"/>
    <property type="match status" value="13"/>
</dbReference>
<dbReference type="PANTHER" id="PTHR46128:SF73">
    <property type="entry name" value="CRIB DOMAIN-CONTAINING PROTEIN"/>
    <property type="match status" value="1"/>
</dbReference>
<evidence type="ECO:0000259" key="8">
    <source>
        <dbReference type="Pfam" id="PF09258"/>
    </source>
</evidence>
<dbReference type="InterPro" id="IPR029044">
    <property type="entry name" value="Nucleotide-diphossugar_trans"/>
</dbReference>
<evidence type="ECO:0000256" key="7">
    <source>
        <dbReference type="SAM" id="MobiDB-lite"/>
    </source>
</evidence>
<feature type="compositionally biased region" description="Basic residues" evidence="7">
    <location>
        <begin position="673"/>
        <end position="683"/>
    </location>
</feature>
<comment type="similarity">
    <text evidence="2">Belongs to the glycosyltransferase 64 family.</text>
</comment>
<feature type="repeat" description="PPR" evidence="6">
    <location>
        <begin position="295"/>
        <end position="329"/>
    </location>
</feature>
<reference evidence="9 10" key="1">
    <citation type="journal article" date="2020" name="bioRxiv">
        <title>Sequence and annotation of 42 cannabis genomes reveals extensive copy number variation in cannabinoid synthesis and pathogen resistance genes.</title>
        <authorList>
            <person name="Mckernan K.J."/>
            <person name="Helbert Y."/>
            <person name="Kane L.T."/>
            <person name="Ebling H."/>
            <person name="Zhang L."/>
            <person name="Liu B."/>
            <person name="Eaton Z."/>
            <person name="Mclaughlin S."/>
            <person name="Kingan S."/>
            <person name="Baybayan P."/>
            <person name="Concepcion G."/>
            <person name="Jordan M."/>
            <person name="Riva A."/>
            <person name="Barbazuk W."/>
            <person name="Harkins T."/>
        </authorList>
    </citation>
    <scope>NUCLEOTIDE SEQUENCE [LARGE SCALE GENOMIC DNA]</scope>
    <source>
        <strain evidence="10">cv. Jamaican Lion 4</strain>
        <tissue evidence="9">Leaf</tissue>
    </source>
</reference>
<feature type="repeat" description="PPR" evidence="6">
    <location>
        <begin position="1070"/>
        <end position="1104"/>
    </location>
</feature>
<dbReference type="InterPro" id="IPR015338">
    <property type="entry name" value="GT64_dom"/>
</dbReference>
<dbReference type="AlphaFoldDB" id="A0A7J6E6R7"/>
<feature type="repeat" description="PPR" evidence="6">
    <location>
        <begin position="261"/>
        <end position="291"/>
    </location>
</feature>
<comment type="caution">
    <text evidence="9">The sequence shown here is derived from an EMBL/GenBank/DDBJ whole genome shotgun (WGS) entry which is preliminary data.</text>
</comment>
<evidence type="ECO:0000256" key="3">
    <source>
        <dbReference type="ARBA" id="ARBA00022679"/>
    </source>
</evidence>
<sequence>MTSSATMAPHCNQRSLTVPDIVRTMLMQRLYQKTRLLVCTKYPFSLSFKPGTRFSLLSWKTYLRVLGTVQSQSSSTPSADSSQYGLNHKSNSRTYDGASGFGMVGLQNQFNGAEDESYCNDEFASDVEKIYKILRKFHSRVPKLELALQESGITVRSGLAERVLNRCGDAGNLGYRFFVWVSKQPGYRPSYEVYKAMIKSLGKMRQFGAVWALLEEMRKENPQLITSEVFIVLMRRFASARMVKKAIEVLDEMPKYGCEPDEYVFGCLLDALCKNDSVKEAASLFEDMKIQFKPSLKHFTSLLYGWCREGKLMEAKVVLIQMREAGFEPDIVVYNNLLGGYSHAGKMADAYDLLKEMKGKGCVPTAVSYTILIQALCKHEKMEEAMRIFIDMERSGCHADAMTYTTLISGFCKWGKIEKGYEILDSMIQQGHTPSQNTYLQIMLAHEKKEELEECLELMVEMQKIGSVPDLIIYNAVIRLACKLGEVKEGVRLWNEIEATGLSPGLDTFVIMIHGFLGQGFLVEACQYFKEMVERGLVSAPQYGTLKELINTLLRADKLEMAKDIWSSIVNKGCEINVSAWTIWIHSLYKNGHVKEACSYCLDMIEADAMPQADTFAKLMRGLRKLYNREIAAEITEKVRKMAEERQITFKMYKRRGERDLIEKVKEKDDGRKRRGRRRRWGGGRHSSAKALYPFETKAVGCFSCFDKMYALLYQHSKHSTHLPLGKAAIDMNLLLTTFMLLFFSNSSLSVDPCDPMVQKGPRTLRSDKITVLINGYSESRIPLLQSIATNATISLIRQKSSSLNNRFLPRTAIQTVAVLICDDDVEIDENSFSFAFRVWESNPSRLIGFFARSHSLDLSRKAWIYTVHPDRYSIVLTKFMIMRKDYLFSYSCGGGLLMDQLRSVVDRAQNCEDILMNFVVADASRAGPILVGAKWARDWGDKRNEVDEGGDRQRRLKGVVAEVGLSSRRREHRKRRGECINEFHRVLGRMPLRYSYGKVVNSVGEQGLCRKGGKLVARAERCSVTVKTFKVVLICTNKRNLQMRHCCVGRLDDAFRLFEVMKEHGCLPDKVLYSVLLHGICKFGNMEKALELLDEMEKEGGSCSPNVVTYTSVIQRFCEKGQTLEALEVLNRMEARNCSPNRVTASCLIERFCLEGRLNEAYKLIDKVVKGGGVSYEECYSSLVVSLKRNERTEEAEKLFRKMLDGGLKPDGLACSIMIKELASGGRVVDGYELCDEIEKMGYLTSIDSDFILSFWWDFVKEITQWRL</sequence>
<evidence type="ECO:0000313" key="9">
    <source>
        <dbReference type="EMBL" id="KAF4354108.1"/>
    </source>
</evidence>
<dbReference type="Pfam" id="PF09258">
    <property type="entry name" value="Glyco_transf_64"/>
    <property type="match status" value="1"/>
</dbReference>
<feature type="repeat" description="PPR" evidence="6">
    <location>
        <begin position="330"/>
        <end position="364"/>
    </location>
</feature>
<dbReference type="InterPro" id="IPR011990">
    <property type="entry name" value="TPR-like_helical_dom_sf"/>
</dbReference>
<comment type="similarity">
    <text evidence="1">Belongs to the PPR family. P subfamily.</text>
</comment>
<accession>A0A7J6E6R7</accession>
<dbReference type="Pfam" id="PF01535">
    <property type="entry name" value="PPR"/>
    <property type="match status" value="4"/>
</dbReference>
<dbReference type="Gene3D" id="3.90.550.10">
    <property type="entry name" value="Spore Coat Polysaccharide Biosynthesis Protein SpsA, Chain A"/>
    <property type="match status" value="1"/>
</dbReference>
<dbReference type="InterPro" id="IPR050872">
    <property type="entry name" value="PPR_P_subfamily"/>
</dbReference>
<feature type="region of interest" description="Disordered" evidence="7">
    <location>
        <begin position="664"/>
        <end position="686"/>
    </location>
</feature>
<dbReference type="PANTHER" id="PTHR46128">
    <property type="entry name" value="MITOCHONDRIAL GROUP I INTRON SPLICING FACTOR CCM1"/>
    <property type="match status" value="1"/>
</dbReference>
<evidence type="ECO:0000256" key="5">
    <source>
        <dbReference type="ARBA" id="ARBA00023157"/>
    </source>
</evidence>
<evidence type="ECO:0000256" key="4">
    <source>
        <dbReference type="ARBA" id="ARBA00022737"/>
    </source>
</evidence>
<evidence type="ECO:0000256" key="2">
    <source>
        <dbReference type="ARBA" id="ARBA00008700"/>
    </source>
</evidence>
<feature type="domain" description="Glycosyl transferase 64" evidence="8">
    <location>
        <begin position="769"/>
        <end position="1003"/>
    </location>
</feature>
<feature type="repeat" description="PPR" evidence="6">
    <location>
        <begin position="365"/>
        <end position="399"/>
    </location>
</feature>
<keyword evidence="4" id="KW-0677">Repeat</keyword>
<keyword evidence="10" id="KW-1185">Reference proteome</keyword>
<name>A0A7J6E6R7_CANSA</name>
<feature type="repeat" description="PPR" evidence="6">
    <location>
        <begin position="1107"/>
        <end position="1141"/>
    </location>
</feature>
<feature type="repeat" description="PPR" evidence="6">
    <location>
        <begin position="505"/>
        <end position="539"/>
    </location>
</feature>
<evidence type="ECO:0000256" key="6">
    <source>
        <dbReference type="PROSITE-ProRule" id="PRU00708"/>
    </source>
</evidence>
<proteinExistence type="inferred from homology"/>
<dbReference type="Gene3D" id="1.25.40.10">
    <property type="entry name" value="Tetratricopeptide repeat domain"/>
    <property type="match status" value="7"/>
</dbReference>
<dbReference type="InterPro" id="IPR002885">
    <property type="entry name" value="PPR_rpt"/>
</dbReference>
<feature type="repeat" description="PPR" evidence="6">
    <location>
        <begin position="1177"/>
        <end position="1211"/>
    </location>
</feature>
<protein>
    <recommendedName>
        <fullName evidence="8">Glycosyl transferase 64 domain-containing protein</fullName>
    </recommendedName>
</protein>
<keyword evidence="5" id="KW-1015">Disulfide bond</keyword>
<organism evidence="9 10">
    <name type="scientific">Cannabis sativa</name>
    <name type="common">Hemp</name>
    <name type="synonym">Marijuana</name>
    <dbReference type="NCBI Taxonomy" id="3483"/>
    <lineage>
        <taxon>Eukaryota</taxon>
        <taxon>Viridiplantae</taxon>
        <taxon>Streptophyta</taxon>
        <taxon>Embryophyta</taxon>
        <taxon>Tracheophyta</taxon>
        <taxon>Spermatophyta</taxon>
        <taxon>Magnoliopsida</taxon>
        <taxon>eudicotyledons</taxon>
        <taxon>Gunneridae</taxon>
        <taxon>Pentapetalae</taxon>
        <taxon>rosids</taxon>
        <taxon>fabids</taxon>
        <taxon>Rosales</taxon>
        <taxon>Cannabaceae</taxon>
        <taxon>Cannabis</taxon>
    </lineage>
</organism>
<evidence type="ECO:0000256" key="1">
    <source>
        <dbReference type="ARBA" id="ARBA00007626"/>
    </source>
</evidence>
<keyword evidence="3" id="KW-0808">Transferase</keyword>
<dbReference type="Pfam" id="PF12854">
    <property type="entry name" value="PPR_1"/>
    <property type="match status" value="2"/>
</dbReference>
<dbReference type="Proteomes" id="UP000583929">
    <property type="component" value="Unassembled WGS sequence"/>
</dbReference>
<dbReference type="SUPFAM" id="SSF53448">
    <property type="entry name" value="Nucleotide-diphospho-sugar transferases"/>
    <property type="match status" value="1"/>
</dbReference>
<gene>
    <name evidence="9" type="ORF">G4B88_016993</name>
</gene>
<dbReference type="Pfam" id="PF13041">
    <property type="entry name" value="PPR_2"/>
    <property type="match status" value="4"/>
</dbReference>
<dbReference type="EMBL" id="JAATIQ010000486">
    <property type="protein sequence ID" value="KAF4354108.1"/>
    <property type="molecule type" value="Genomic_DNA"/>
</dbReference>
<evidence type="ECO:0000313" key="10">
    <source>
        <dbReference type="Proteomes" id="UP000583929"/>
    </source>
</evidence>
<feature type="repeat" description="PPR" evidence="6">
    <location>
        <begin position="470"/>
        <end position="504"/>
    </location>
</feature>
<dbReference type="GO" id="GO:0016020">
    <property type="term" value="C:membrane"/>
    <property type="evidence" value="ECO:0007669"/>
    <property type="project" value="InterPro"/>
</dbReference>
<feature type="repeat" description="PPR" evidence="6">
    <location>
        <begin position="400"/>
        <end position="434"/>
    </location>
</feature>